<evidence type="ECO:0000313" key="2">
    <source>
        <dbReference type="EMBL" id="SNC67281.1"/>
    </source>
</evidence>
<dbReference type="AlphaFoldDB" id="A0A212TN82"/>
<dbReference type="Proteomes" id="UP000198131">
    <property type="component" value="Unassembled WGS sequence"/>
</dbReference>
<accession>A0A212TN82</accession>
<organism evidence="2 3">
    <name type="scientific">Hymenobacter gelipurpurascens</name>
    <dbReference type="NCBI Taxonomy" id="89968"/>
    <lineage>
        <taxon>Bacteria</taxon>
        <taxon>Pseudomonadati</taxon>
        <taxon>Bacteroidota</taxon>
        <taxon>Cytophagia</taxon>
        <taxon>Cytophagales</taxon>
        <taxon>Hymenobacteraceae</taxon>
        <taxon>Hymenobacter</taxon>
    </lineage>
</organism>
<keyword evidence="3" id="KW-1185">Reference proteome</keyword>
<feature type="compositionally biased region" description="Polar residues" evidence="1">
    <location>
        <begin position="1"/>
        <end position="27"/>
    </location>
</feature>
<evidence type="ECO:0000256" key="1">
    <source>
        <dbReference type="SAM" id="MobiDB-lite"/>
    </source>
</evidence>
<protein>
    <submittedName>
        <fullName evidence="2">Uncharacterized protein</fullName>
    </submittedName>
</protein>
<name>A0A212TN82_9BACT</name>
<proteinExistence type="predicted"/>
<gene>
    <name evidence="2" type="ORF">SAMN06265337_1897</name>
</gene>
<dbReference type="RefSeq" id="WP_088843162.1">
    <property type="nucleotide sequence ID" value="NZ_FYEW01000001.1"/>
</dbReference>
<feature type="region of interest" description="Disordered" evidence="1">
    <location>
        <begin position="1"/>
        <end position="31"/>
    </location>
</feature>
<evidence type="ECO:0000313" key="3">
    <source>
        <dbReference type="Proteomes" id="UP000198131"/>
    </source>
</evidence>
<sequence>MKSQPSDASPELTQASQWTRNFRNQNPGAPKGHCIKKSQLDAILGQPGCEGIRVYYGLDDAGNRKLVMVGIDADENDIISTTTTAALRTASSDVESADTASVSVATDFPPCPPCCSIENPLNS</sequence>
<reference evidence="3" key="1">
    <citation type="submission" date="2017-06" db="EMBL/GenBank/DDBJ databases">
        <authorList>
            <person name="Varghese N."/>
            <person name="Submissions S."/>
        </authorList>
    </citation>
    <scope>NUCLEOTIDE SEQUENCE [LARGE SCALE GENOMIC DNA]</scope>
    <source>
        <strain evidence="3">DSM 11116</strain>
    </source>
</reference>
<dbReference type="EMBL" id="FYEW01000001">
    <property type="protein sequence ID" value="SNC67281.1"/>
    <property type="molecule type" value="Genomic_DNA"/>
</dbReference>
<dbReference type="OrthoDB" id="661524at2"/>